<feature type="transmembrane region" description="Helical" evidence="1">
    <location>
        <begin position="76"/>
        <end position="95"/>
    </location>
</feature>
<organism evidence="2 3">
    <name type="scientific">Qipengyuania spongiae</name>
    <dbReference type="NCBI Taxonomy" id="2909673"/>
    <lineage>
        <taxon>Bacteria</taxon>
        <taxon>Pseudomonadati</taxon>
        <taxon>Pseudomonadota</taxon>
        <taxon>Alphaproteobacteria</taxon>
        <taxon>Sphingomonadales</taxon>
        <taxon>Erythrobacteraceae</taxon>
        <taxon>Qipengyuania</taxon>
    </lineage>
</organism>
<keyword evidence="1" id="KW-0472">Membrane</keyword>
<evidence type="ECO:0008006" key="4">
    <source>
        <dbReference type="Google" id="ProtNLM"/>
    </source>
</evidence>
<evidence type="ECO:0000313" key="3">
    <source>
        <dbReference type="Proteomes" id="UP001065265"/>
    </source>
</evidence>
<feature type="transmembrane region" description="Helical" evidence="1">
    <location>
        <begin position="115"/>
        <end position="134"/>
    </location>
</feature>
<feature type="transmembrane region" description="Helical" evidence="1">
    <location>
        <begin position="199"/>
        <end position="216"/>
    </location>
</feature>
<reference evidence="2" key="1">
    <citation type="submission" date="2022-02" db="EMBL/GenBank/DDBJ databases">
        <title>Qipengyuania spongiae sp. nov., isolated from marine sponge.</title>
        <authorList>
            <person name="Li Z."/>
            <person name="Zhang M."/>
        </authorList>
    </citation>
    <scope>NUCLEOTIDE SEQUENCE</scope>
    <source>
        <strain evidence="2">PHS-Z21</strain>
    </source>
</reference>
<evidence type="ECO:0000313" key="2">
    <source>
        <dbReference type="EMBL" id="UVI40676.1"/>
    </source>
</evidence>
<evidence type="ECO:0000256" key="1">
    <source>
        <dbReference type="SAM" id="Phobius"/>
    </source>
</evidence>
<feature type="transmembrane region" description="Helical" evidence="1">
    <location>
        <begin position="175"/>
        <end position="193"/>
    </location>
</feature>
<feature type="transmembrane region" description="Helical" evidence="1">
    <location>
        <begin position="140"/>
        <end position="163"/>
    </location>
</feature>
<keyword evidence="1" id="KW-0812">Transmembrane</keyword>
<gene>
    <name evidence="2" type="ORF">L1F33_06995</name>
</gene>
<name>A0ABY5T3H8_9SPHN</name>
<dbReference type="RefSeq" id="WP_265561206.1">
    <property type="nucleotide sequence ID" value="NZ_CP092471.1"/>
</dbReference>
<dbReference type="EMBL" id="CP092471">
    <property type="protein sequence ID" value="UVI40676.1"/>
    <property type="molecule type" value="Genomic_DNA"/>
</dbReference>
<protein>
    <recommendedName>
        <fullName evidence="4">Divalent cation transporter</fullName>
    </recommendedName>
</protein>
<feature type="transmembrane region" description="Helical" evidence="1">
    <location>
        <begin position="6"/>
        <end position="24"/>
    </location>
</feature>
<feature type="transmembrane region" description="Helical" evidence="1">
    <location>
        <begin position="228"/>
        <end position="249"/>
    </location>
</feature>
<keyword evidence="1" id="KW-1133">Transmembrane helix</keyword>
<dbReference type="Proteomes" id="UP001065265">
    <property type="component" value="Chromosome"/>
</dbReference>
<feature type="transmembrane region" description="Helical" evidence="1">
    <location>
        <begin position="36"/>
        <end position="56"/>
    </location>
</feature>
<sequence length="250" mass="27422">MNPALVTAVMALAFCTVHVFVGRLRFLDRAPRSRWLSFAGGVAVGYVFLHILPELGSHAVAFERAIGLPPTLSESWVYALALGGLVLFYGIERALKISRGDRRAEEGRDRPEHGVFWLHIGASALLIAVIAYLLNHREEATTGGLVLFFAAMMLHLVTADYGARREHPELYDRRGRWVLVAATLAGWFVGTRLVLPPVVIGGLFAFVGGCIVLVVLKEELPEERKSYFLPFFAGAAIYSALVIGELHLAV</sequence>
<accession>A0ABY5T3H8</accession>
<proteinExistence type="predicted"/>
<keyword evidence="3" id="KW-1185">Reference proteome</keyword>